<evidence type="ECO:0000313" key="1">
    <source>
        <dbReference type="EMBL" id="MDR6607320.1"/>
    </source>
</evidence>
<name>A0ACC6JLY5_9PSED</name>
<accession>A0ACC6JLY5</accession>
<dbReference type="Proteomes" id="UP001259420">
    <property type="component" value="Unassembled WGS sequence"/>
</dbReference>
<protein>
    <submittedName>
        <fullName evidence="1">Alginate O-acetyltransferase complex protein AlgJ</fullName>
    </submittedName>
</protein>
<keyword evidence="2" id="KW-1185">Reference proteome</keyword>
<proteinExistence type="predicted"/>
<comment type="caution">
    <text evidence="1">The sequence shown here is derived from an EMBL/GenBank/DDBJ whole genome shotgun (WGS) entry which is preliminary data.</text>
</comment>
<evidence type="ECO:0000313" key="2">
    <source>
        <dbReference type="Proteomes" id="UP001259420"/>
    </source>
</evidence>
<reference evidence="1" key="1">
    <citation type="submission" date="2023-07" db="EMBL/GenBank/DDBJ databases">
        <title>Sorghum-associated microbial communities from plants grown in Nebraska, USA.</title>
        <authorList>
            <person name="Schachtman D."/>
        </authorList>
    </citation>
    <scope>NUCLEOTIDE SEQUENCE</scope>
    <source>
        <strain evidence="1">BE46</strain>
    </source>
</reference>
<sequence>MTTPKHTPPPVAADEPTRLRSRTKSSQILRTQSDDLATRSSRLAGLALLIFLFVGLLSSGALIVSGQISLLPDKVLTPQFFDGDITHRIAKELSNAQLPTTFAELERGVSWLLLSDTGPRVRSGCPDWLFLADELKVNHQAQRNADAKVQAVIDLKQQLSQRDISLLVVIVPDKSRIAYEQRCALQRPAALEGRIQAWTTKLDVGGVSNLDLTGALTPLGASAWLRTDTHWSESGAKAAANAITQRLKTLGISATPRRSFDESHAPLAVRPGDLVHLAGIDGLPLKWQPAPEMVAQTSINELPVASVASPDTEADLFGDADLPNTALIGTSFSRNSNFAGFLQQALGAPVGNFAKDGGAFSGAANSYFNNPAFKETPPKQIIWEIPERDLQSAYIDPIVFRPLR</sequence>
<dbReference type="EMBL" id="JAVDSD010000004">
    <property type="protein sequence ID" value="MDR6607320.1"/>
    <property type="molecule type" value="Genomic_DNA"/>
</dbReference>
<gene>
    <name evidence="1" type="ORF">J2X87_002390</name>
</gene>
<organism evidence="1 2">
    <name type="scientific">Pseudomonas synxantha</name>
    <dbReference type="NCBI Taxonomy" id="47883"/>
    <lineage>
        <taxon>Bacteria</taxon>
        <taxon>Pseudomonadati</taxon>
        <taxon>Pseudomonadota</taxon>
        <taxon>Gammaproteobacteria</taxon>
        <taxon>Pseudomonadales</taxon>
        <taxon>Pseudomonadaceae</taxon>
        <taxon>Pseudomonas</taxon>
    </lineage>
</organism>